<evidence type="ECO:0000313" key="2">
    <source>
        <dbReference type="Proteomes" id="UP000886501"/>
    </source>
</evidence>
<comment type="caution">
    <text evidence="1">The sequence shown here is derived from an EMBL/GenBank/DDBJ whole genome shotgun (WGS) entry which is preliminary data.</text>
</comment>
<accession>A0ACB6ZML9</accession>
<reference evidence="1" key="2">
    <citation type="journal article" date="2020" name="Nat. Commun.">
        <title>Large-scale genome sequencing of mycorrhizal fungi provides insights into the early evolution of symbiotic traits.</title>
        <authorList>
            <person name="Miyauchi S."/>
            <person name="Kiss E."/>
            <person name="Kuo A."/>
            <person name="Drula E."/>
            <person name="Kohler A."/>
            <person name="Sanchez-Garcia M."/>
            <person name="Morin E."/>
            <person name="Andreopoulos B."/>
            <person name="Barry K.W."/>
            <person name="Bonito G."/>
            <person name="Buee M."/>
            <person name="Carver A."/>
            <person name="Chen C."/>
            <person name="Cichocki N."/>
            <person name="Clum A."/>
            <person name="Culley D."/>
            <person name="Crous P.W."/>
            <person name="Fauchery L."/>
            <person name="Girlanda M."/>
            <person name="Hayes R.D."/>
            <person name="Keri Z."/>
            <person name="LaButti K."/>
            <person name="Lipzen A."/>
            <person name="Lombard V."/>
            <person name="Magnuson J."/>
            <person name="Maillard F."/>
            <person name="Murat C."/>
            <person name="Nolan M."/>
            <person name="Ohm R.A."/>
            <person name="Pangilinan J."/>
            <person name="Pereira M.F."/>
            <person name="Perotto S."/>
            <person name="Peter M."/>
            <person name="Pfister S."/>
            <person name="Riley R."/>
            <person name="Sitrit Y."/>
            <person name="Stielow J.B."/>
            <person name="Szollosi G."/>
            <person name="Zifcakova L."/>
            <person name="Stursova M."/>
            <person name="Spatafora J.W."/>
            <person name="Tedersoo L."/>
            <person name="Vaario L.M."/>
            <person name="Yamada A."/>
            <person name="Yan M."/>
            <person name="Wang P."/>
            <person name="Xu J."/>
            <person name="Bruns T."/>
            <person name="Baldrian P."/>
            <person name="Vilgalys R."/>
            <person name="Dunand C."/>
            <person name="Henrissat B."/>
            <person name="Grigoriev I.V."/>
            <person name="Hibbett D."/>
            <person name="Nagy L.G."/>
            <person name="Martin F.M."/>
        </authorList>
    </citation>
    <scope>NUCLEOTIDE SEQUENCE</scope>
    <source>
        <strain evidence="1">P2</strain>
    </source>
</reference>
<name>A0ACB6ZML9_THEGA</name>
<sequence>MAVAFQLGIDNTSPTIRYVPFLPNTVAQDATLGWTPYYTNSGFPSTSGLVGDGTSLQISSKNGSLFSVTWFGTGIDLYGNTTGCATFEVSLDRKSGGGGPVNALVNSSSNLLVSFSNLRLDNYTVTLTAQTLSSPSSFIAFDRAVITSAVQVNLDNVTVRSGMVDDASVAYKGRWSFQENVVAGKSFHVTSRLGDSAQLTFNAHVARVGTAVSVFGLRDPATGYYNVTLDGETTQYNAQSVWKEGAVLFYMTGLDPGRTHSLIITNAEDNQLAVGYINITSVSGVPIPTSRGGIPKGAIAGIVVGIFLGVIAFPVLGFMLWRRRRRSGDGDFTFIEPSIHKGYDITEVLGIQPGGLGQQQKTPVQSPISEVSLDLFPVTIPQIIHSRSKPSPPTFPRSPTTSSPSPTQHLHDTSARDIIHSPEAVDQYLSVHIRSPPKVNSENTPSPSVNRRSSVPKPSGPRPQSYRASNDDRRTSVLVPSVQIATDPDPTKGKAPPEPPEPKMQQINEGGRVMTYSFLDMNSTSGAPSTMEGAGQSQPHNSNQPPLPPNTNLDSPRHSLIAGTNSAPSRRDSDRRRESRTSKSLSLSAVIRQLPTLKLRPPTEPHPYSPYSAGHPQTSQSHRPQTGGASPTESIPVTTSEVSEIRFRNPGESSDPSGSLQRSGSSSGPIREKFHRTDY</sequence>
<proteinExistence type="predicted"/>
<dbReference type="EMBL" id="MU117983">
    <property type="protein sequence ID" value="KAF9650651.1"/>
    <property type="molecule type" value="Genomic_DNA"/>
</dbReference>
<reference evidence="1" key="1">
    <citation type="submission" date="2019-10" db="EMBL/GenBank/DDBJ databases">
        <authorList>
            <consortium name="DOE Joint Genome Institute"/>
            <person name="Kuo A."/>
            <person name="Miyauchi S."/>
            <person name="Kiss E."/>
            <person name="Drula E."/>
            <person name="Kohler A."/>
            <person name="Sanchez-Garcia M."/>
            <person name="Andreopoulos B."/>
            <person name="Barry K.W."/>
            <person name="Bonito G."/>
            <person name="Buee M."/>
            <person name="Carver A."/>
            <person name="Chen C."/>
            <person name="Cichocki N."/>
            <person name="Clum A."/>
            <person name="Culley D."/>
            <person name="Crous P.W."/>
            <person name="Fauchery L."/>
            <person name="Girlanda M."/>
            <person name="Hayes R."/>
            <person name="Keri Z."/>
            <person name="Labutti K."/>
            <person name="Lipzen A."/>
            <person name="Lombard V."/>
            <person name="Magnuson J."/>
            <person name="Maillard F."/>
            <person name="Morin E."/>
            <person name="Murat C."/>
            <person name="Nolan M."/>
            <person name="Ohm R."/>
            <person name="Pangilinan J."/>
            <person name="Pereira M."/>
            <person name="Perotto S."/>
            <person name="Peter M."/>
            <person name="Riley R."/>
            <person name="Sitrit Y."/>
            <person name="Stielow B."/>
            <person name="Szollosi G."/>
            <person name="Zifcakova L."/>
            <person name="Stursova M."/>
            <person name="Spatafora J.W."/>
            <person name="Tedersoo L."/>
            <person name="Vaario L.-M."/>
            <person name="Yamada A."/>
            <person name="Yan M."/>
            <person name="Wang P."/>
            <person name="Xu J."/>
            <person name="Bruns T."/>
            <person name="Baldrian P."/>
            <person name="Vilgalys R."/>
            <person name="Henrissat B."/>
            <person name="Grigoriev I.V."/>
            <person name="Hibbett D."/>
            <person name="Nagy L.G."/>
            <person name="Martin F.M."/>
        </authorList>
    </citation>
    <scope>NUCLEOTIDE SEQUENCE</scope>
    <source>
        <strain evidence="1">P2</strain>
    </source>
</reference>
<evidence type="ECO:0000313" key="1">
    <source>
        <dbReference type="EMBL" id="KAF9650651.1"/>
    </source>
</evidence>
<gene>
    <name evidence="1" type="ORF">BDM02DRAFT_3127622</name>
</gene>
<keyword evidence="2" id="KW-1185">Reference proteome</keyword>
<dbReference type="Proteomes" id="UP000886501">
    <property type="component" value="Unassembled WGS sequence"/>
</dbReference>
<protein>
    <submittedName>
        <fullName evidence="1">Uncharacterized protein</fullName>
    </submittedName>
</protein>
<organism evidence="1 2">
    <name type="scientific">Thelephora ganbajun</name>
    <name type="common">Ganba fungus</name>
    <dbReference type="NCBI Taxonomy" id="370292"/>
    <lineage>
        <taxon>Eukaryota</taxon>
        <taxon>Fungi</taxon>
        <taxon>Dikarya</taxon>
        <taxon>Basidiomycota</taxon>
        <taxon>Agaricomycotina</taxon>
        <taxon>Agaricomycetes</taxon>
        <taxon>Thelephorales</taxon>
        <taxon>Thelephoraceae</taxon>
        <taxon>Thelephora</taxon>
    </lineage>
</organism>